<proteinExistence type="predicted"/>
<dbReference type="Proteomes" id="UP000053424">
    <property type="component" value="Unassembled WGS sequence"/>
</dbReference>
<evidence type="ECO:0000313" key="3">
    <source>
        <dbReference type="Proteomes" id="UP000053424"/>
    </source>
</evidence>
<dbReference type="HOGENOM" id="CLU_2867884_0_0_1"/>
<keyword evidence="3" id="KW-1185">Reference proteome</keyword>
<keyword evidence="1" id="KW-0812">Transmembrane</keyword>
<evidence type="ECO:0000313" key="2">
    <source>
        <dbReference type="EMBL" id="KIM41599.1"/>
    </source>
</evidence>
<organism evidence="2 3">
    <name type="scientific">Hebeloma cylindrosporum</name>
    <dbReference type="NCBI Taxonomy" id="76867"/>
    <lineage>
        <taxon>Eukaryota</taxon>
        <taxon>Fungi</taxon>
        <taxon>Dikarya</taxon>
        <taxon>Basidiomycota</taxon>
        <taxon>Agaricomycotina</taxon>
        <taxon>Agaricomycetes</taxon>
        <taxon>Agaricomycetidae</taxon>
        <taxon>Agaricales</taxon>
        <taxon>Agaricineae</taxon>
        <taxon>Hymenogastraceae</taxon>
        <taxon>Hebeloma</taxon>
    </lineage>
</organism>
<sequence length="64" mass="7449">MALNRHKSFLIVAFFFDFLFLNACFIFPIPFLLELFLPMRNLLSDSSSSAFIFVPFVFSYLLTA</sequence>
<gene>
    <name evidence="2" type="ORF">M413DRAFT_445575</name>
</gene>
<feature type="transmembrane region" description="Helical" evidence="1">
    <location>
        <begin position="9"/>
        <end position="31"/>
    </location>
</feature>
<reference evidence="3" key="2">
    <citation type="submission" date="2015-01" db="EMBL/GenBank/DDBJ databases">
        <title>Evolutionary Origins and Diversification of the Mycorrhizal Mutualists.</title>
        <authorList>
            <consortium name="DOE Joint Genome Institute"/>
            <consortium name="Mycorrhizal Genomics Consortium"/>
            <person name="Kohler A."/>
            <person name="Kuo A."/>
            <person name="Nagy L.G."/>
            <person name="Floudas D."/>
            <person name="Copeland A."/>
            <person name="Barry K.W."/>
            <person name="Cichocki N."/>
            <person name="Veneault-Fourrey C."/>
            <person name="LaButti K."/>
            <person name="Lindquist E.A."/>
            <person name="Lipzen A."/>
            <person name="Lundell T."/>
            <person name="Morin E."/>
            <person name="Murat C."/>
            <person name="Riley R."/>
            <person name="Ohm R."/>
            <person name="Sun H."/>
            <person name="Tunlid A."/>
            <person name="Henrissat B."/>
            <person name="Grigoriev I.V."/>
            <person name="Hibbett D.S."/>
            <person name="Martin F."/>
        </authorList>
    </citation>
    <scope>NUCLEOTIDE SEQUENCE [LARGE SCALE GENOMIC DNA]</scope>
    <source>
        <strain evidence="3">h7</strain>
    </source>
</reference>
<dbReference type="AlphaFoldDB" id="A0A0C3CBM0"/>
<name>A0A0C3CBM0_HEBCY</name>
<keyword evidence="1" id="KW-0472">Membrane</keyword>
<evidence type="ECO:0000256" key="1">
    <source>
        <dbReference type="SAM" id="Phobius"/>
    </source>
</evidence>
<feature type="transmembrane region" description="Helical" evidence="1">
    <location>
        <begin position="43"/>
        <end position="62"/>
    </location>
</feature>
<protein>
    <submittedName>
        <fullName evidence="2">Uncharacterized protein</fullName>
    </submittedName>
</protein>
<keyword evidence="1" id="KW-1133">Transmembrane helix</keyword>
<dbReference type="EMBL" id="KN831780">
    <property type="protein sequence ID" value="KIM41599.1"/>
    <property type="molecule type" value="Genomic_DNA"/>
</dbReference>
<reference evidence="2 3" key="1">
    <citation type="submission" date="2014-04" db="EMBL/GenBank/DDBJ databases">
        <authorList>
            <consortium name="DOE Joint Genome Institute"/>
            <person name="Kuo A."/>
            <person name="Gay G."/>
            <person name="Dore J."/>
            <person name="Kohler A."/>
            <person name="Nagy L.G."/>
            <person name="Floudas D."/>
            <person name="Copeland A."/>
            <person name="Barry K.W."/>
            <person name="Cichocki N."/>
            <person name="Veneault-Fourrey C."/>
            <person name="LaButti K."/>
            <person name="Lindquist E.A."/>
            <person name="Lipzen A."/>
            <person name="Lundell T."/>
            <person name="Morin E."/>
            <person name="Murat C."/>
            <person name="Sun H."/>
            <person name="Tunlid A."/>
            <person name="Henrissat B."/>
            <person name="Grigoriev I.V."/>
            <person name="Hibbett D.S."/>
            <person name="Martin F."/>
            <person name="Nordberg H.P."/>
            <person name="Cantor M.N."/>
            <person name="Hua S.X."/>
        </authorList>
    </citation>
    <scope>NUCLEOTIDE SEQUENCE [LARGE SCALE GENOMIC DNA]</scope>
    <source>
        <strain evidence="3">h7</strain>
    </source>
</reference>
<accession>A0A0C3CBM0</accession>